<dbReference type="Gene3D" id="3.40.50.720">
    <property type="entry name" value="NAD(P)-binding Rossmann-like Domain"/>
    <property type="match status" value="1"/>
</dbReference>
<dbReference type="PRINTS" id="PR00080">
    <property type="entry name" value="SDRFAMILY"/>
</dbReference>
<dbReference type="PRINTS" id="PR00081">
    <property type="entry name" value="GDHRDH"/>
</dbReference>
<comment type="caution">
    <text evidence="3">The sequence shown here is derived from an EMBL/GenBank/DDBJ whole genome shotgun (WGS) entry which is preliminary data.</text>
</comment>
<dbReference type="Proteomes" id="UP001141659">
    <property type="component" value="Unassembled WGS sequence"/>
</dbReference>
<evidence type="ECO:0000256" key="1">
    <source>
        <dbReference type="ARBA" id="ARBA00006484"/>
    </source>
</evidence>
<dbReference type="InterPro" id="IPR020904">
    <property type="entry name" value="Sc_DH/Rdtase_CS"/>
</dbReference>
<organism evidence="3 4">
    <name type="scientific">Mycolicibacterium porcinum</name>
    <dbReference type="NCBI Taxonomy" id="39693"/>
    <lineage>
        <taxon>Bacteria</taxon>
        <taxon>Bacillati</taxon>
        <taxon>Actinomycetota</taxon>
        <taxon>Actinomycetes</taxon>
        <taxon>Mycobacteriales</taxon>
        <taxon>Mycobacteriaceae</taxon>
        <taxon>Mycolicibacterium</taxon>
    </lineage>
</organism>
<gene>
    <name evidence="3" type="ORF">H5P34_00155</name>
</gene>
<dbReference type="AlphaFoldDB" id="A0AAW5SX41"/>
<dbReference type="EMBL" id="JACKVC010000006">
    <property type="protein sequence ID" value="MCV7386458.1"/>
    <property type="molecule type" value="Genomic_DNA"/>
</dbReference>
<dbReference type="CDD" id="cd05233">
    <property type="entry name" value="SDR_c"/>
    <property type="match status" value="1"/>
</dbReference>
<dbReference type="SUPFAM" id="SSF51735">
    <property type="entry name" value="NAD(P)-binding Rossmann-fold domains"/>
    <property type="match status" value="1"/>
</dbReference>
<reference evidence="3" key="1">
    <citation type="submission" date="2020-07" db="EMBL/GenBank/DDBJ databases">
        <authorList>
            <person name="Pettersson B.M.F."/>
            <person name="Behra P.R.K."/>
            <person name="Ramesh M."/>
            <person name="Das S."/>
            <person name="Dasgupta S."/>
            <person name="Kirsebom L.A."/>
        </authorList>
    </citation>
    <scope>NUCLEOTIDE SEQUENCE</scope>
    <source>
        <strain evidence="3">DSM 44242</strain>
    </source>
</reference>
<evidence type="ECO:0000256" key="2">
    <source>
        <dbReference type="ARBA" id="ARBA00023002"/>
    </source>
</evidence>
<name>A0AAW5SX41_9MYCO</name>
<proteinExistence type="inferred from homology"/>
<dbReference type="FunFam" id="3.40.50.720:FF:000084">
    <property type="entry name" value="Short-chain dehydrogenase reductase"/>
    <property type="match status" value="1"/>
</dbReference>
<evidence type="ECO:0000313" key="3">
    <source>
        <dbReference type="EMBL" id="MCV7386458.1"/>
    </source>
</evidence>
<sequence length="287" mass="29475">MADPVASMEGNQMRLAGEVAVVTGSTKGMEKAIAERFATEGAKVVLTGRTATLGREVETSIRRHGGEAVFVCMDQSREDDVRAAMSTAVSTYGKLTILVNNAAPTEWTVGPGAIDGTIVGVSTEGWNTTIVATLYGPFWACKYAMTEMAKSGGGAVVNISSIGALLGNNGTAAYSAAKSAMLALTRSAAVEGAADKIRANCIVPGAVPIPGRTDALLADPTYRDALLSLQLTGLGEPADIANAALFLASQEAKVITGITMPVDGGATCKMPLPAMTNEYWAEPAAAE</sequence>
<dbReference type="Pfam" id="PF13561">
    <property type="entry name" value="adh_short_C2"/>
    <property type="match status" value="1"/>
</dbReference>
<keyword evidence="2" id="KW-0560">Oxidoreductase</keyword>
<accession>A0AAW5SX41</accession>
<dbReference type="GO" id="GO:0016491">
    <property type="term" value="F:oxidoreductase activity"/>
    <property type="evidence" value="ECO:0007669"/>
    <property type="project" value="UniProtKB-KW"/>
</dbReference>
<dbReference type="InterPro" id="IPR002347">
    <property type="entry name" value="SDR_fam"/>
</dbReference>
<comment type="similarity">
    <text evidence="1">Belongs to the short-chain dehydrogenases/reductases (SDR) family.</text>
</comment>
<dbReference type="InterPro" id="IPR036291">
    <property type="entry name" value="NAD(P)-bd_dom_sf"/>
</dbReference>
<dbReference type="PANTHER" id="PTHR24321:SF8">
    <property type="entry name" value="ESTRADIOL 17-BETA-DEHYDROGENASE 8-RELATED"/>
    <property type="match status" value="1"/>
</dbReference>
<protein>
    <submittedName>
        <fullName evidence="3">SDR family oxidoreductase</fullName>
    </submittedName>
</protein>
<dbReference type="PROSITE" id="PS00061">
    <property type="entry name" value="ADH_SHORT"/>
    <property type="match status" value="1"/>
</dbReference>
<reference evidence="3" key="2">
    <citation type="journal article" date="2022" name="BMC Genomics">
        <title>Comparative genome analysis of mycobacteria focusing on tRNA and non-coding RNA.</title>
        <authorList>
            <person name="Behra P.R.K."/>
            <person name="Pettersson B.M.F."/>
            <person name="Ramesh M."/>
            <person name="Das S."/>
            <person name="Dasgupta S."/>
            <person name="Kirsebom L.A."/>
        </authorList>
    </citation>
    <scope>NUCLEOTIDE SEQUENCE</scope>
    <source>
        <strain evidence="3">DSM 44242</strain>
    </source>
</reference>
<dbReference type="RefSeq" id="WP_160117212.1">
    <property type="nucleotide sequence ID" value="NZ_JACKVC010000006.1"/>
</dbReference>
<dbReference type="PANTHER" id="PTHR24321">
    <property type="entry name" value="DEHYDROGENASES, SHORT CHAIN"/>
    <property type="match status" value="1"/>
</dbReference>
<evidence type="ECO:0000313" key="4">
    <source>
        <dbReference type="Proteomes" id="UP001141659"/>
    </source>
</evidence>